<feature type="region of interest" description="Disordered" evidence="1">
    <location>
        <begin position="1"/>
        <end position="22"/>
    </location>
</feature>
<feature type="region of interest" description="Disordered" evidence="1">
    <location>
        <begin position="56"/>
        <end position="97"/>
    </location>
</feature>
<keyword evidence="3" id="KW-1185">Reference proteome</keyword>
<dbReference type="KEGG" id="vg:24724976"/>
<evidence type="ECO:0000313" key="2">
    <source>
        <dbReference type="EMBL" id="AIX13232.1"/>
    </source>
</evidence>
<dbReference type="EMBL" id="KM974184">
    <property type="protein sequence ID" value="AIX13232.1"/>
    <property type="molecule type" value="Genomic_DNA"/>
</dbReference>
<dbReference type="RefSeq" id="YP_009152579.1">
    <property type="nucleotide sequence ID" value="NC_027388.1"/>
</dbReference>
<evidence type="ECO:0008006" key="4">
    <source>
        <dbReference type="Google" id="ProtNLM"/>
    </source>
</evidence>
<proteinExistence type="predicted"/>
<feature type="compositionally biased region" description="Polar residues" evidence="1">
    <location>
        <begin position="1"/>
        <end position="10"/>
    </location>
</feature>
<feature type="compositionally biased region" description="Low complexity" evidence="1">
    <location>
        <begin position="69"/>
        <end position="89"/>
    </location>
</feature>
<dbReference type="GeneID" id="24724976"/>
<reference evidence="2 3" key="1">
    <citation type="submission" date="2014-10" db="EMBL/GenBank/DDBJ databases">
        <authorList>
            <person name="Yang M."/>
            <person name="Han W."/>
        </authorList>
    </citation>
    <scope>NUCLEOTIDE SEQUENCE [LARGE SCALE GENOMIC DNA]</scope>
</reference>
<organism evidence="2 3">
    <name type="scientific">Pseudomonas phage YH6</name>
    <dbReference type="NCBI Taxonomy" id="1566995"/>
    <lineage>
        <taxon>Viruses</taxon>
        <taxon>Duplodnaviria</taxon>
        <taxon>Heunggongvirae</taxon>
        <taxon>Uroviricota</taxon>
        <taxon>Caudoviricetes</taxon>
        <taxon>Schitoviridae</taxon>
        <taxon>Migulavirinae</taxon>
        <taxon>Litunavirus</taxon>
        <taxon>Litunavirus Yh6</taxon>
    </lineage>
</organism>
<name>A0A0A0YRN2_9CAUD</name>
<sequence>MSLDELQNLSEAPLESPDTRSELEVLQEKATALGISFRSNTGVEKLREKINAVLNDEAVGDEEEDEATEATSSIPKPSAEAGAAALKAAEAPRPKTEGELLRDRRLAAHRLIRCPITCHNPNKNDWDAEYFSIGNDEIGTIRRLVPYEVDWHVPEALLNFIKSKQYQHFYTVTEQTPMGPQKVRRSKSVREFSVEILPQLSEDELESLRKQQAVNGSFKED</sequence>
<feature type="compositionally biased region" description="Acidic residues" evidence="1">
    <location>
        <begin position="58"/>
        <end position="68"/>
    </location>
</feature>
<accession>A0A0A0YRN2</accession>
<evidence type="ECO:0000313" key="3">
    <source>
        <dbReference type="Proteomes" id="UP000030328"/>
    </source>
</evidence>
<dbReference type="Proteomes" id="UP000030328">
    <property type="component" value="Segment"/>
</dbReference>
<gene>
    <name evidence="2" type="ORF">YH6_079</name>
</gene>
<dbReference type="OrthoDB" id="9249at10239"/>
<protein>
    <recommendedName>
        <fullName evidence="4">N4 gp55-like protein</fullName>
    </recommendedName>
</protein>
<evidence type="ECO:0000256" key="1">
    <source>
        <dbReference type="SAM" id="MobiDB-lite"/>
    </source>
</evidence>